<accession>A0A0B0EC17</accession>
<dbReference type="EMBL" id="JRYO01000278">
    <property type="protein sequence ID" value="KHE90229.1"/>
    <property type="molecule type" value="Genomic_DNA"/>
</dbReference>
<dbReference type="Proteomes" id="UP000030652">
    <property type="component" value="Unassembled WGS sequence"/>
</dbReference>
<name>A0A0B0EC17_9BACT</name>
<evidence type="ECO:0000313" key="1">
    <source>
        <dbReference type="EMBL" id="KHE90229.1"/>
    </source>
</evidence>
<proteinExistence type="predicted"/>
<dbReference type="AlphaFoldDB" id="A0A0B0EC17"/>
<comment type="caution">
    <text evidence="1">The sequence shown here is derived from an EMBL/GenBank/DDBJ whole genome shotgun (WGS) entry which is preliminary data.</text>
</comment>
<reference evidence="1 2" key="1">
    <citation type="submission" date="2014-10" db="EMBL/GenBank/DDBJ databases">
        <title>Draft genome of anammox bacterium scalindua brodae, obtained using differential coverage binning of sequence data from two enrichment reactors.</title>
        <authorList>
            <person name="Speth D.R."/>
            <person name="Russ L."/>
            <person name="Kartal B."/>
            <person name="Op den Camp H.J."/>
            <person name="Dutilh B.E."/>
            <person name="Jetten M.S."/>
        </authorList>
    </citation>
    <scope>NUCLEOTIDE SEQUENCE [LARGE SCALE GENOMIC DNA]</scope>
    <source>
        <strain evidence="1">RU1</strain>
    </source>
</reference>
<sequence length="76" mass="9023">MVKADFIIRKNEDYRREEFARRQKARNSGIQNGKQQLNSAQLRGQLFLRMYGNDFTAADRKRIINKISDIQLYVDT</sequence>
<gene>
    <name evidence="1" type="ORF">SCABRO_04037</name>
</gene>
<evidence type="ECO:0000313" key="2">
    <source>
        <dbReference type="Proteomes" id="UP000030652"/>
    </source>
</evidence>
<organism evidence="1 2">
    <name type="scientific">Candidatus Scalindua brodae</name>
    <dbReference type="NCBI Taxonomy" id="237368"/>
    <lineage>
        <taxon>Bacteria</taxon>
        <taxon>Pseudomonadati</taxon>
        <taxon>Planctomycetota</taxon>
        <taxon>Candidatus Brocadiia</taxon>
        <taxon>Candidatus Brocadiales</taxon>
        <taxon>Candidatus Scalinduaceae</taxon>
        <taxon>Candidatus Scalindua</taxon>
    </lineage>
</organism>
<protein>
    <submittedName>
        <fullName evidence="1">Uncharacterized protein</fullName>
    </submittedName>
</protein>